<evidence type="ECO:0000313" key="8">
    <source>
        <dbReference type="Proteomes" id="UP001214250"/>
    </source>
</evidence>
<organism evidence="7 8">
    <name type="scientific">Lentisphaera profundi</name>
    <dbReference type="NCBI Taxonomy" id="1658616"/>
    <lineage>
        <taxon>Bacteria</taxon>
        <taxon>Pseudomonadati</taxon>
        <taxon>Lentisphaerota</taxon>
        <taxon>Lentisphaeria</taxon>
        <taxon>Lentisphaerales</taxon>
        <taxon>Lentisphaeraceae</taxon>
        <taxon>Lentisphaera</taxon>
    </lineage>
</organism>
<dbReference type="PRINTS" id="PR01959">
    <property type="entry name" value="SBIMPHPHTASE"/>
</dbReference>
<dbReference type="InterPro" id="IPR020583">
    <property type="entry name" value="Inositol_monoP_metal-BS"/>
</dbReference>
<dbReference type="SUPFAM" id="SSF56655">
    <property type="entry name" value="Carbohydrate phosphatase"/>
    <property type="match status" value="1"/>
</dbReference>
<evidence type="ECO:0000313" key="7">
    <source>
        <dbReference type="EMBL" id="WDE95497.1"/>
    </source>
</evidence>
<keyword evidence="4 6" id="KW-0378">Hydrolase</keyword>
<dbReference type="Pfam" id="PF00459">
    <property type="entry name" value="Inositol_P"/>
    <property type="match status" value="1"/>
</dbReference>
<dbReference type="PROSITE" id="PS00629">
    <property type="entry name" value="IMP_1"/>
    <property type="match status" value="1"/>
</dbReference>
<evidence type="ECO:0000256" key="6">
    <source>
        <dbReference type="RuleBase" id="RU364068"/>
    </source>
</evidence>
<dbReference type="PANTHER" id="PTHR20854">
    <property type="entry name" value="INOSITOL MONOPHOSPHATASE"/>
    <property type="match status" value="1"/>
</dbReference>
<dbReference type="InterPro" id="IPR022337">
    <property type="entry name" value="Inositol_monophosphatase_SuhB"/>
</dbReference>
<keyword evidence="8" id="KW-1185">Reference proteome</keyword>
<comment type="similarity">
    <text evidence="6">Belongs to the inositol monophosphatase superfamily.</text>
</comment>
<keyword evidence="5 6" id="KW-0460">Magnesium</keyword>
<comment type="cofactor">
    <cofactor evidence="2 6">
        <name>Mg(2+)</name>
        <dbReference type="ChEBI" id="CHEBI:18420"/>
    </cofactor>
</comment>
<dbReference type="InterPro" id="IPR033942">
    <property type="entry name" value="IMPase"/>
</dbReference>
<name>A0ABY7VP84_9BACT</name>
<dbReference type="PANTHER" id="PTHR20854:SF4">
    <property type="entry name" value="INOSITOL-1-MONOPHOSPHATASE-RELATED"/>
    <property type="match status" value="1"/>
</dbReference>
<accession>A0ABY7VP84</accession>
<evidence type="ECO:0000256" key="1">
    <source>
        <dbReference type="ARBA" id="ARBA00001033"/>
    </source>
</evidence>
<reference evidence="7 8" key="1">
    <citation type="submission" date="2023-02" db="EMBL/GenBank/DDBJ databases">
        <title>Genome sequence of Lentisphaera profundi SAORIC-696.</title>
        <authorList>
            <person name="Kim e."/>
            <person name="Cho J.-C."/>
            <person name="Choi A."/>
            <person name="Kang I."/>
        </authorList>
    </citation>
    <scope>NUCLEOTIDE SEQUENCE [LARGE SCALE GENOMIC DNA]</scope>
    <source>
        <strain evidence="7 8">SAORIC-696</strain>
    </source>
</reference>
<sequence length="278" mass="32106">MSEKSMLLDVDRYKFIEEVERLLQGVGDFQLDNFRDLEVQEEEKEPRELVSFVDRQSEALLFEGLTPLFPEAEFWGEETGKRGEADWMWLVDPLDGTTNYLNHLDQFSISVALLYKGKPQFGAVYKPISSEFFHAFKGVGFFHNHKQLIPRTGHREFRKAMLGTGFPYRSPDLKDPFFTLIEDLMPRCRGIRRFGSAALDLSYVAAGWLQGFWESDLQPYDVGAGLLFLEEMGMKATNHKGEAYDMNVDRMLVTARADVHTELLDRVSHHYGDKDLKF</sequence>
<dbReference type="Gene3D" id="3.40.190.80">
    <property type="match status" value="1"/>
</dbReference>
<evidence type="ECO:0000256" key="3">
    <source>
        <dbReference type="ARBA" id="ARBA00022723"/>
    </source>
</evidence>
<dbReference type="CDD" id="cd01639">
    <property type="entry name" value="IMPase"/>
    <property type="match status" value="1"/>
</dbReference>
<dbReference type="Proteomes" id="UP001214250">
    <property type="component" value="Chromosome 1"/>
</dbReference>
<gene>
    <name evidence="7" type="ORF">PQO03_07170</name>
</gene>
<dbReference type="Gene3D" id="3.30.540.10">
    <property type="entry name" value="Fructose-1,6-Bisphosphatase, subunit A, domain 1"/>
    <property type="match status" value="1"/>
</dbReference>
<comment type="catalytic activity">
    <reaction evidence="1 6">
        <text>a myo-inositol phosphate + H2O = myo-inositol + phosphate</text>
        <dbReference type="Rhea" id="RHEA:24056"/>
        <dbReference type="ChEBI" id="CHEBI:15377"/>
        <dbReference type="ChEBI" id="CHEBI:17268"/>
        <dbReference type="ChEBI" id="CHEBI:43474"/>
        <dbReference type="ChEBI" id="CHEBI:84139"/>
        <dbReference type="EC" id="3.1.3.25"/>
    </reaction>
</comment>
<dbReference type="RefSeq" id="WP_274149100.1">
    <property type="nucleotide sequence ID" value="NZ_CP117811.1"/>
</dbReference>
<keyword evidence="3 6" id="KW-0479">Metal-binding</keyword>
<dbReference type="PRINTS" id="PR00377">
    <property type="entry name" value="IMPHPHTASES"/>
</dbReference>
<dbReference type="EMBL" id="CP117811">
    <property type="protein sequence ID" value="WDE95497.1"/>
    <property type="molecule type" value="Genomic_DNA"/>
</dbReference>
<protein>
    <recommendedName>
        <fullName evidence="6">Inositol-1-monophosphatase</fullName>
        <ecNumber evidence="6">3.1.3.25</ecNumber>
    </recommendedName>
</protein>
<evidence type="ECO:0000256" key="2">
    <source>
        <dbReference type="ARBA" id="ARBA00001946"/>
    </source>
</evidence>
<evidence type="ECO:0000256" key="4">
    <source>
        <dbReference type="ARBA" id="ARBA00022801"/>
    </source>
</evidence>
<dbReference type="EC" id="3.1.3.25" evidence="6"/>
<proteinExistence type="inferred from homology"/>
<dbReference type="InterPro" id="IPR000760">
    <property type="entry name" value="Inositol_monophosphatase-like"/>
</dbReference>
<evidence type="ECO:0000256" key="5">
    <source>
        <dbReference type="ARBA" id="ARBA00022842"/>
    </source>
</evidence>